<dbReference type="EMBL" id="CP086136">
    <property type="protein sequence ID" value="UEM12376.1"/>
    <property type="molecule type" value="Genomic_DNA"/>
</dbReference>
<protein>
    <submittedName>
        <fullName evidence="1">Uncharacterized protein</fullName>
    </submittedName>
</protein>
<evidence type="ECO:0000313" key="3">
    <source>
        <dbReference type="Proteomes" id="UP000664702"/>
    </source>
</evidence>
<reference evidence="1" key="1">
    <citation type="submission" date="2021-03" db="EMBL/GenBank/DDBJ databases">
        <title>Whole Genome Sequence of Bradyrhizobium sp. Strain 144S4.</title>
        <authorList>
            <person name="Bromfield E.S.P."/>
            <person name="Cloutier S."/>
        </authorList>
    </citation>
    <scope>NUCLEOTIDE SEQUENCE [LARGE SCALE GENOMIC DNA]</scope>
    <source>
        <strain evidence="1">144S4</strain>
    </source>
</reference>
<evidence type="ECO:0000313" key="1">
    <source>
        <dbReference type="EMBL" id="MBO1868871.1"/>
    </source>
</evidence>
<proteinExistence type="predicted"/>
<reference evidence="2 3" key="2">
    <citation type="journal article" date="2022" name="Int. J. Syst. Evol. Microbiol.">
        <title>Strains of Bradyrhizobium barranii sp. nov. associated with legumes native to Canada are symbionts of soybeans and belong to different subspecies (subsp. barranii subsp. nov. and subsp. apii subsp. nov.) and symbiovars (sv. glycinearum and sv. septentrionale).</title>
        <authorList>
            <person name="Bromfield E.S.P."/>
            <person name="Cloutier S."/>
            <person name="Wasai-Hara S."/>
            <person name="Minamisawa K."/>
        </authorList>
    </citation>
    <scope>NUCLEOTIDE SEQUENCE [LARGE SCALE GENOMIC DNA]</scope>
    <source>
        <strain evidence="2 3">144S4</strain>
    </source>
</reference>
<sequence length="133" mass="14359">MTKLSYHSVIVIAFNELEVALGGALMHLLKQDEDVGAAFVAHLGASQKIRLLQELEGKIDHEATRQEFRSKALTPAVQGLSLVMCDKCEFMRAQDGMNIGGLTVLFYSILESALPAATEPTGSPEAAVQQSSR</sequence>
<dbReference type="AlphaFoldDB" id="A0A939S9W0"/>
<dbReference type="RefSeq" id="WP_208089202.1">
    <property type="nucleotide sequence ID" value="NZ_CP086136.1"/>
</dbReference>
<gene>
    <name evidence="2" type="ORF">J4G43_049615</name>
    <name evidence="1" type="ORF">J4G43_51265</name>
</gene>
<name>A0A939S9W0_9BRAD</name>
<evidence type="ECO:0000313" key="2">
    <source>
        <dbReference type="EMBL" id="UEM12376.1"/>
    </source>
</evidence>
<organism evidence="1">
    <name type="scientific">Bradyrhizobium barranii subsp. barranii</name>
    <dbReference type="NCBI Taxonomy" id="2823807"/>
    <lineage>
        <taxon>Bacteria</taxon>
        <taxon>Pseudomonadati</taxon>
        <taxon>Pseudomonadota</taxon>
        <taxon>Alphaproteobacteria</taxon>
        <taxon>Hyphomicrobiales</taxon>
        <taxon>Nitrobacteraceae</taxon>
        <taxon>Bradyrhizobium</taxon>
        <taxon>Bradyrhizobium barranii</taxon>
    </lineage>
</organism>
<dbReference type="Proteomes" id="UP000664702">
    <property type="component" value="Chromosome"/>
</dbReference>
<accession>A0A939S9W0</accession>
<dbReference type="KEGG" id="bban:J4G43_049615"/>
<dbReference type="EMBL" id="JAGEMI010000001">
    <property type="protein sequence ID" value="MBO1868871.1"/>
    <property type="molecule type" value="Genomic_DNA"/>
</dbReference>